<feature type="transmembrane region" description="Helical" evidence="1">
    <location>
        <begin position="368"/>
        <end position="386"/>
    </location>
</feature>
<feature type="transmembrane region" description="Helical" evidence="1">
    <location>
        <begin position="192"/>
        <end position="214"/>
    </location>
</feature>
<keyword evidence="2" id="KW-0418">Kinase</keyword>
<feature type="transmembrane region" description="Helical" evidence="1">
    <location>
        <begin position="439"/>
        <end position="463"/>
    </location>
</feature>
<keyword evidence="1" id="KW-1133">Transmembrane helix</keyword>
<evidence type="ECO:0000256" key="1">
    <source>
        <dbReference type="SAM" id="Phobius"/>
    </source>
</evidence>
<gene>
    <name evidence="2" type="ORF">BcabD6B2_03230</name>
</gene>
<evidence type="ECO:0000313" key="3">
    <source>
        <dbReference type="Proteomes" id="UP001497744"/>
    </source>
</evidence>
<sequence>MADTQAAGQAQTASPQSVPPLDKKWEAWFKSPWVHSITVAAVAVCLYLPDQVTSVGSKHMTVALNVSAANTGVYMTKLYATKTLANFTGSLITLCLQMLCTERVAGISCFAAVAVAVSRVVMLITFFVPDAAIYFYFAFIVQAFCRGTLESTFYPLAAEHMSAISLSYKTSKLIVWTLQVIMDLVISERPAWMMAVHLVLMAVISGLALIAWIVRCLVGGDLTGATRDVETGDAAAVSTTVTASAPATAVGSQSQTAEHRCSLLEQPAESDAQNSDEEKKRPPTTIEAFFIRLVGGRPRKSEAAKRCQYGCCNLSQELQVMPEATMWKVIKRVWSPFLMCMFGWPFKNFFRPGILPYSLVDRSKSHPLNITNMFFTFVVTMVVHFVKLRFPSLSEPWGKPPGGWHATWVLIVPPLSCMPFIYAALHYPKGVIYQGLRNNLVNVGIVDIIISSCTTVMDVMGYVGVAACSKDPDGKRGKNATRFIAMTSFIAQFVASFAYRMSGGYQIVRRRYVDDEGNMAPTEAMSWVARLWFWCSSTLSQAGYDFVHEFDGNIRDYV</sequence>
<organism evidence="2 3">
    <name type="scientific">Babesia caballi</name>
    <dbReference type="NCBI Taxonomy" id="5871"/>
    <lineage>
        <taxon>Eukaryota</taxon>
        <taxon>Sar</taxon>
        <taxon>Alveolata</taxon>
        <taxon>Apicomplexa</taxon>
        <taxon>Aconoidasida</taxon>
        <taxon>Piroplasmida</taxon>
        <taxon>Babesiidae</taxon>
        <taxon>Babesia</taxon>
    </lineage>
</organism>
<keyword evidence="1" id="KW-0812">Transmembrane</keyword>
<feature type="transmembrane region" description="Helical" evidence="1">
    <location>
        <begin position="104"/>
        <end position="127"/>
    </location>
</feature>
<comment type="caution">
    <text evidence="2">The sequence shown here is derived from an EMBL/GenBank/DDBJ whole genome shotgun (WGS) entry which is preliminary data.</text>
</comment>
<dbReference type="EMBL" id="BPLF01000001">
    <property type="protein sequence ID" value="GIX60888.1"/>
    <property type="molecule type" value="Genomic_DNA"/>
</dbReference>
<dbReference type="AlphaFoldDB" id="A0AAV4LMG0"/>
<dbReference type="RefSeq" id="XP_067712959.1">
    <property type="nucleotide sequence ID" value="XM_067856858.1"/>
</dbReference>
<protein>
    <submittedName>
        <fullName evidence="2">Myosin light chain kinase domain containing protein, putative</fullName>
    </submittedName>
</protein>
<evidence type="ECO:0000313" key="2">
    <source>
        <dbReference type="EMBL" id="GIX60888.1"/>
    </source>
</evidence>
<feature type="transmembrane region" description="Helical" evidence="1">
    <location>
        <begin position="483"/>
        <end position="501"/>
    </location>
</feature>
<proteinExistence type="predicted"/>
<accession>A0AAV4LMG0</accession>
<keyword evidence="1" id="KW-0472">Membrane</keyword>
<keyword evidence="3" id="KW-1185">Reference proteome</keyword>
<keyword evidence="2" id="KW-0808">Transferase</keyword>
<reference evidence="2 3" key="1">
    <citation type="submission" date="2021-06" db="EMBL/GenBank/DDBJ databases">
        <title>Genome sequence of Babesia caballi.</title>
        <authorList>
            <person name="Yamagishi J."/>
            <person name="Kidaka T."/>
            <person name="Ochi A."/>
        </authorList>
    </citation>
    <scope>NUCLEOTIDE SEQUENCE [LARGE SCALE GENOMIC DNA]</scope>
    <source>
        <strain evidence="2">USDA-D6B2</strain>
    </source>
</reference>
<dbReference type="Proteomes" id="UP001497744">
    <property type="component" value="Unassembled WGS sequence"/>
</dbReference>
<dbReference type="GeneID" id="94192371"/>
<dbReference type="GO" id="GO:0016301">
    <property type="term" value="F:kinase activity"/>
    <property type="evidence" value="ECO:0007669"/>
    <property type="project" value="UniProtKB-KW"/>
</dbReference>
<name>A0AAV4LMG0_BABCB</name>
<feature type="transmembrane region" description="Helical" evidence="1">
    <location>
        <begin position="406"/>
        <end position="427"/>
    </location>
</feature>